<feature type="region of interest" description="Disordered" evidence="1">
    <location>
        <begin position="406"/>
        <end position="436"/>
    </location>
</feature>
<feature type="compositionally biased region" description="Basic and acidic residues" evidence="1">
    <location>
        <begin position="475"/>
        <end position="487"/>
    </location>
</feature>
<feature type="compositionally biased region" description="Basic and acidic residues" evidence="1">
    <location>
        <begin position="215"/>
        <end position="229"/>
    </location>
</feature>
<reference evidence="2 3" key="1">
    <citation type="submission" date="2020-04" db="EMBL/GenBank/DDBJ databases">
        <title>Perkinsus chesapeaki whole genome sequence.</title>
        <authorList>
            <person name="Bogema D.R."/>
        </authorList>
    </citation>
    <scope>NUCLEOTIDE SEQUENCE [LARGE SCALE GENOMIC DNA]</scope>
    <source>
        <strain evidence="2">ATCC PRA-425</strain>
    </source>
</reference>
<keyword evidence="3" id="KW-1185">Reference proteome</keyword>
<accession>A0A7J6L7P9</accession>
<evidence type="ECO:0000313" key="2">
    <source>
        <dbReference type="EMBL" id="KAF4655193.1"/>
    </source>
</evidence>
<feature type="region of interest" description="Disordered" evidence="1">
    <location>
        <begin position="449"/>
        <end position="539"/>
    </location>
</feature>
<organism evidence="2 3">
    <name type="scientific">Perkinsus chesapeaki</name>
    <name type="common">Clam parasite</name>
    <name type="synonym">Perkinsus andrewsi</name>
    <dbReference type="NCBI Taxonomy" id="330153"/>
    <lineage>
        <taxon>Eukaryota</taxon>
        <taxon>Sar</taxon>
        <taxon>Alveolata</taxon>
        <taxon>Perkinsozoa</taxon>
        <taxon>Perkinsea</taxon>
        <taxon>Perkinsida</taxon>
        <taxon>Perkinsidae</taxon>
        <taxon>Perkinsus</taxon>
    </lineage>
</organism>
<dbReference type="AlphaFoldDB" id="A0A7J6L7P9"/>
<sequence length="598" mass="65358">MGGVVLSMASSGHSRDNLTGQQGPVWEVVREEVEYEEPVCYYGSPTYVQTSSAHPSGSPVIVRPASTTVTRYVSPVYSQVDVVPMGEYPVTCTSPAAVPQHSGVMQSSPGRVVSRRVIRYASPVRSRITTTTYRCTPSSPWQYGEGSGSIMTSSPPPGAAEVLPSYGVPGYNLRTPRRGREEGEVSQADFDCDRPFTAPREGAGCGGSSYPRSCKKSELSEEPVSERAAPEPVPSIPQTVESKGKHRSPKSGTPMSRRPLYEYHEEEEGQDKGYDESMEMEPDPTNVAVQCRRRSSGSLVFSDSDGDDDDAGSPPRKKRLSTKKPPTPLAASRGAQTDDVVEDDPPCDSDEGGGGGLRSPGREFLSLDVQACRGVSPGRAYLSPVYRERSRELKEKEAELEQFLQESARRRGRLIESIKKRRRESDGEGSAAGGLELPKVGAVGRWGEVEESRPAGGGGAAFRRKPWSPPPFKAIEQEGPREREWKKGIYPPPPLTAREQTRREAVHVDEPDPVTSNGCFVSEGKHRPVGRRSLGDTRTVYGDASPLPLHGSYHRTIIPRVQRLFGEGAPYAPIDDNQWKELANRLRRQAESHTISVD</sequence>
<evidence type="ECO:0000313" key="3">
    <source>
        <dbReference type="Proteomes" id="UP000591131"/>
    </source>
</evidence>
<feature type="region of interest" description="Disordered" evidence="1">
    <location>
        <begin position="1"/>
        <end position="20"/>
    </location>
</feature>
<protein>
    <submittedName>
        <fullName evidence="2">Uncharacterized protein</fullName>
    </submittedName>
</protein>
<name>A0A7J6L7P9_PERCH</name>
<feature type="compositionally biased region" description="Acidic residues" evidence="1">
    <location>
        <begin position="339"/>
        <end position="351"/>
    </location>
</feature>
<gene>
    <name evidence="2" type="ORF">FOL47_009548</name>
</gene>
<feature type="compositionally biased region" description="Basic and acidic residues" evidence="1">
    <location>
        <begin position="499"/>
        <end position="510"/>
    </location>
</feature>
<feature type="compositionally biased region" description="Polar residues" evidence="1">
    <location>
        <begin position="8"/>
        <end position="20"/>
    </location>
</feature>
<proteinExistence type="predicted"/>
<feature type="region of interest" description="Disordered" evidence="1">
    <location>
        <begin position="139"/>
        <end position="362"/>
    </location>
</feature>
<feature type="compositionally biased region" description="Basic and acidic residues" evidence="1">
    <location>
        <begin position="407"/>
        <end position="426"/>
    </location>
</feature>
<comment type="caution">
    <text evidence="2">The sequence shown here is derived from an EMBL/GenBank/DDBJ whole genome shotgun (WGS) entry which is preliminary data.</text>
</comment>
<dbReference type="Proteomes" id="UP000591131">
    <property type="component" value="Unassembled WGS sequence"/>
</dbReference>
<evidence type="ECO:0000256" key="1">
    <source>
        <dbReference type="SAM" id="MobiDB-lite"/>
    </source>
</evidence>
<dbReference type="OrthoDB" id="437979at2759"/>
<dbReference type="EMBL" id="JAAPAO010000672">
    <property type="protein sequence ID" value="KAF4655193.1"/>
    <property type="molecule type" value="Genomic_DNA"/>
</dbReference>
<feature type="non-terminal residue" evidence="2">
    <location>
        <position position="598"/>
    </location>
</feature>